<dbReference type="PANTHER" id="PTHR37817">
    <property type="entry name" value="N-ACETYLTRANSFERASE EIS"/>
    <property type="match status" value="1"/>
</dbReference>
<protein>
    <submittedName>
        <fullName evidence="2">Acetyltransferase (GNAT) domain protein</fullName>
    </submittedName>
</protein>
<dbReference type="EMBL" id="AHOP02000001">
    <property type="protein sequence ID" value="EMO43220.1"/>
    <property type="molecule type" value="Genomic_DNA"/>
</dbReference>
<evidence type="ECO:0000259" key="1">
    <source>
        <dbReference type="PROSITE" id="PS51186"/>
    </source>
</evidence>
<dbReference type="PANTHER" id="PTHR37817:SF1">
    <property type="entry name" value="N-ACETYLTRANSFERASE EIS"/>
    <property type="match status" value="1"/>
</dbReference>
<sequence length="371" mass="42753">MDHFEFRFFSYPFCFRSKMMLEVRAVKNQDEAEIAFAIANRSFGAEGVNIQENQNKKAIWFSEPSYSLNNIIVAMFSERIIGVVRIVPKIVCRNEIQYSVAGFTSICIDKPFRDKGISVSLMEGAIAITQERGFDLAMLVARKAVDHYYVQFGFHGISSYEKVAMEAISVSEEEMNFEPAGDGLIPFYSSCYDENYSECFGAFLRSHAQWKFILHLIFQRKDMEALTILFKGEVIGYCFIQDKKICEIAALPKFSLITILFNLKLLDKIKAADDWLDIPSNHLLVRNCRGRDIRIQRRECSYGGHMARVLQYKKLAIDYAKRTGKSFDHLSDTNGNISHENLCRLLGCWTMNGDFENRNVLPFNLNYMDQF</sequence>
<dbReference type="PROSITE" id="PS51186">
    <property type="entry name" value="GNAT"/>
    <property type="match status" value="1"/>
</dbReference>
<keyword evidence="2" id="KW-0808">Transferase</keyword>
<dbReference type="Pfam" id="PF13527">
    <property type="entry name" value="Acetyltransf_9"/>
    <property type="match status" value="1"/>
</dbReference>
<name>M6UF94_9LEPT</name>
<reference evidence="2 3" key="1">
    <citation type="submission" date="2013-01" db="EMBL/GenBank/DDBJ databases">
        <authorList>
            <person name="Harkins D.M."/>
            <person name="Durkin A.S."/>
            <person name="Brinkac L.M."/>
            <person name="Haft D.H."/>
            <person name="Selengut J.D."/>
            <person name="Sanka R."/>
            <person name="DePew J."/>
            <person name="Purushe J."/>
            <person name="Matthias M.A."/>
            <person name="Vinetz J.M."/>
            <person name="Sutton G.G."/>
            <person name="Nierman W.C."/>
            <person name="Fouts D.E."/>
        </authorList>
    </citation>
    <scope>NUCLEOTIDE SEQUENCE [LARGE SCALE GENOMIC DNA]</scope>
    <source>
        <strain evidence="2 3">ZUN142</strain>
    </source>
</reference>
<comment type="caution">
    <text evidence="2">The sequence shown here is derived from an EMBL/GenBank/DDBJ whole genome shotgun (WGS) entry which is preliminary data.</text>
</comment>
<dbReference type="InterPro" id="IPR051554">
    <property type="entry name" value="Acetyltransferase_Eis"/>
</dbReference>
<gene>
    <name evidence="2" type="ORF">LEP1GSC186_2502</name>
</gene>
<dbReference type="AlphaFoldDB" id="M6UF94"/>
<organism evidence="2 3">
    <name type="scientific">Leptospira noguchii serovar Autumnalis str. ZUN142</name>
    <dbReference type="NCBI Taxonomy" id="1085540"/>
    <lineage>
        <taxon>Bacteria</taxon>
        <taxon>Pseudomonadati</taxon>
        <taxon>Spirochaetota</taxon>
        <taxon>Spirochaetia</taxon>
        <taxon>Leptospirales</taxon>
        <taxon>Leptospiraceae</taxon>
        <taxon>Leptospira</taxon>
    </lineage>
</organism>
<evidence type="ECO:0000313" key="2">
    <source>
        <dbReference type="EMBL" id="EMO43220.1"/>
    </source>
</evidence>
<dbReference type="GO" id="GO:0030649">
    <property type="term" value="P:aminoglycoside antibiotic catabolic process"/>
    <property type="evidence" value="ECO:0007669"/>
    <property type="project" value="TreeGrafter"/>
</dbReference>
<dbReference type="InterPro" id="IPR016181">
    <property type="entry name" value="Acyl_CoA_acyltransferase"/>
</dbReference>
<dbReference type="Gene3D" id="3.40.630.30">
    <property type="match status" value="1"/>
</dbReference>
<accession>M6UF94</accession>
<evidence type="ECO:0000313" key="3">
    <source>
        <dbReference type="Proteomes" id="UP000012153"/>
    </source>
</evidence>
<dbReference type="CDD" id="cd04301">
    <property type="entry name" value="NAT_SF"/>
    <property type="match status" value="1"/>
</dbReference>
<dbReference type="Proteomes" id="UP000012153">
    <property type="component" value="Unassembled WGS sequence"/>
</dbReference>
<proteinExistence type="predicted"/>
<feature type="domain" description="N-acetyltransferase" evidence="1">
    <location>
        <begin position="21"/>
        <end position="178"/>
    </location>
</feature>
<dbReference type="GO" id="GO:0034069">
    <property type="term" value="F:aminoglycoside N-acetyltransferase activity"/>
    <property type="evidence" value="ECO:0007669"/>
    <property type="project" value="TreeGrafter"/>
</dbReference>
<dbReference type="InterPro" id="IPR000182">
    <property type="entry name" value="GNAT_dom"/>
</dbReference>
<dbReference type="SUPFAM" id="SSF55729">
    <property type="entry name" value="Acyl-CoA N-acyltransferases (Nat)"/>
    <property type="match status" value="1"/>
</dbReference>